<name>A0ABM9X4B3_9RHOB</name>
<protein>
    <submittedName>
        <fullName evidence="2">Flagellin modification protein, putative</fullName>
    </submittedName>
</protein>
<keyword evidence="2" id="KW-0282">Flagellum</keyword>
<gene>
    <name evidence="2" type="ORF">OIHEL45_15389</name>
</gene>
<sequence>MSLDDISTFSEWFWDFKDVALFERSSPIPTNLDAMKGSWKKSLEYATNPTAFWFIAISADGRPAGIAGLEAINYIHGDAIVPAFVGRQFRRKGLATAMSISLLELAFRQLRLYRVSTYYREDNSATRSTLTSLGFQEEGRFRGGWFSDGKRRDVIIAGLLSSEWEQTRKSVFEALTQNSKVVFKPTCWTNAGE</sequence>
<accession>A0ABM9X4B3</accession>
<dbReference type="InterPro" id="IPR051908">
    <property type="entry name" value="Ribosomal_N-acetyltransferase"/>
</dbReference>
<dbReference type="PROSITE" id="PS51186">
    <property type="entry name" value="GNAT"/>
    <property type="match status" value="1"/>
</dbReference>
<comment type="caution">
    <text evidence="2">The sequence shown here is derived from an EMBL/GenBank/DDBJ whole genome shotgun (WGS) entry which is preliminary data.</text>
</comment>
<dbReference type="PANTHER" id="PTHR43441">
    <property type="entry name" value="RIBOSOMAL-PROTEIN-SERINE ACETYLTRANSFERASE"/>
    <property type="match status" value="1"/>
</dbReference>
<keyword evidence="2" id="KW-0969">Cilium</keyword>
<reference evidence="2 3" key="1">
    <citation type="submission" date="2007-11" db="EMBL/GenBank/DDBJ databases">
        <authorList>
            <person name="Wagner-Dobler I."/>
            <person name="Ferriera S."/>
            <person name="Johnson J."/>
            <person name="Kravitz S."/>
            <person name="Beeson K."/>
            <person name="Sutton G."/>
            <person name="Rogers Y.-H."/>
            <person name="Friedman R."/>
            <person name="Frazier M."/>
            <person name="Venter J.C."/>
        </authorList>
    </citation>
    <scope>NUCLEOTIDE SEQUENCE [LARGE SCALE GENOMIC DNA]</scope>
    <source>
        <strain evidence="2 3">HEL-45</strain>
    </source>
</reference>
<dbReference type="InterPro" id="IPR016181">
    <property type="entry name" value="Acyl_CoA_acyltransferase"/>
</dbReference>
<feature type="domain" description="N-acetyltransferase" evidence="1">
    <location>
        <begin position="4"/>
        <end position="153"/>
    </location>
</feature>
<keyword evidence="3" id="KW-1185">Reference proteome</keyword>
<dbReference type="PANTHER" id="PTHR43441:SF11">
    <property type="entry name" value="RIBOSOMAL-PROTEIN-SERINE ACETYLTRANSFERASE"/>
    <property type="match status" value="1"/>
</dbReference>
<dbReference type="CDD" id="cd04301">
    <property type="entry name" value="NAT_SF"/>
    <property type="match status" value="1"/>
</dbReference>
<dbReference type="Pfam" id="PF13302">
    <property type="entry name" value="Acetyltransf_3"/>
    <property type="match status" value="1"/>
</dbReference>
<dbReference type="Proteomes" id="UP000003257">
    <property type="component" value="Unassembled WGS sequence"/>
</dbReference>
<dbReference type="SUPFAM" id="SSF55729">
    <property type="entry name" value="Acyl-CoA N-acyltransferases (Nat)"/>
    <property type="match status" value="1"/>
</dbReference>
<proteinExistence type="predicted"/>
<evidence type="ECO:0000259" key="1">
    <source>
        <dbReference type="PROSITE" id="PS51186"/>
    </source>
</evidence>
<evidence type="ECO:0000313" key="2">
    <source>
        <dbReference type="EMBL" id="EDQ04325.1"/>
    </source>
</evidence>
<evidence type="ECO:0000313" key="3">
    <source>
        <dbReference type="Proteomes" id="UP000003257"/>
    </source>
</evidence>
<organism evidence="2 3">
    <name type="scientific">Sulfitobacter indolifex HEL-45</name>
    <dbReference type="NCBI Taxonomy" id="391624"/>
    <lineage>
        <taxon>Bacteria</taxon>
        <taxon>Pseudomonadati</taxon>
        <taxon>Pseudomonadota</taxon>
        <taxon>Alphaproteobacteria</taxon>
        <taxon>Rhodobacterales</taxon>
        <taxon>Roseobacteraceae</taxon>
        <taxon>Sulfitobacter</taxon>
    </lineage>
</organism>
<dbReference type="InterPro" id="IPR000182">
    <property type="entry name" value="GNAT_dom"/>
</dbReference>
<keyword evidence="2" id="KW-0966">Cell projection</keyword>
<dbReference type="EMBL" id="ABID01000004">
    <property type="protein sequence ID" value="EDQ04325.1"/>
    <property type="molecule type" value="Genomic_DNA"/>
</dbReference>
<dbReference type="Gene3D" id="3.40.630.30">
    <property type="match status" value="1"/>
</dbReference>